<dbReference type="InterPro" id="IPR050258">
    <property type="entry name" value="Leguminous_Lectin"/>
</dbReference>
<comment type="caution">
    <text evidence="5">The sequence shown here is derived from an EMBL/GenBank/DDBJ whole genome shotgun (WGS) entry which is preliminary data.</text>
</comment>
<dbReference type="PANTHER" id="PTHR32401">
    <property type="entry name" value="CONCANAVALIN A-LIKE LECTIN FAMILY PROTEIN"/>
    <property type="match status" value="1"/>
</dbReference>
<feature type="signal peptide" evidence="3">
    <location>
        <begin position="1"/>
        <end position="27"/>
    </location>
</feature>
<reference evidence="5" key="1">
    <citation type="journal article" date="2023" name="Plant J.">
        <title>The genome of the king protea, Protea cynaroides.</title>
        <authorList>
            <person name="Chang J."/>
            <person name="Duong T.A."/>
            <person name="Schoeman C."/>
            <person name="Ma X."/>
            <person name="Roodt D."/>
            <person name="Barker N."/>
            <person name="Li Z."/>
            <person name="Van de Peer Y."/>
            <person name="Mizrachi E."/>
        </authorList>
    </citation>
    <scope>NUCLEOTIDE SEQUENCE</scope>
    <source>
        <tissue evidence="5">Young leaves</tissue>
    </source>
</reference>
<dbReference type="CDD" id="cd06899">
    <property type="entry name" value="lectin_legume_LecRK_Arcelin_ConA"/>
    <property type="match status" value="1"/>
</dbReference>
<keyword evidence="3" id="KW-0732">Signal</keyword>
<keyword evidence="2" id="KW-0430">Lectin</keyword>
<evidence type="ECO:0000256" key="1">
    <source>
        <dbReference type="ARBA" id="ARBA00007606"/>
    </source>
</evidence>
<accession>A0A9Q0QXE7</accession>
<organism evidence="5 6">
    <name type="scientific">Protea cynaroides</name>
    <dbReference type="NCBI Taxonomy" id="273540"/>
    <lineage>
        <taxon>Eukaryota</taxon>
        <taxon>Viridiplantae</taxon>
        <taxon>Streptophyta</taxon>
        <taxon>Embryophyta</taxon>
        <taxon>Tracheophyta</taxon>
        <taxon>Spermatophyta</taxon>
        <taxon>Magnoliopsida</taxon>
        <taxon>Proteales</taxon>
        <taxon>Proteaceae</taxon>
        <taxon>Protea</taxon>
    </lineage>
</organism>
<dbReference type="InterPro" id="IPR013320">
    <property type="entry name" value="ConA-like_dom_sf"/>
</dbReference>
<dbReference type="AlphaFoldDB" id="A0A9Q0QXE7"/>
<feature type="chain" id="PRO_5040475921" description="Legume lectin domain-containing protein" evidence="3">
    <location>
        <begin position="28"/>
        <end position="268"/>
    </location>
</feature>
<dbReference type="SUPFAM" id="SSF49899">
    <property type="entry name" value="Concanavalin A-like lectins/glucanases"/>
    <property type="match status" value="1"/>
</dbReference>
<dbReference type="EMBL" id="JAMYWD010000003">
    <property type="protein sequence ID" value="KAJ4975568.1"/>
    <property type="molecule type" value="Genomic_DNA"/>
</dbReference>
<keyword evidence="6" id="KW-1185">Reference proteome</keyword>
<name>A0A9Q0QXE7_9MAGN</name>
<dbReference type="OrthoDB" id="543442at2759"/>
<proteinExistence type="inferred from homology"/>
<gene>
    <name evidence="5" type="ORF">NE237_000674</name>
</gene>
<evidence type="ECO:0000259" key="4">
    <source>
        <dbReference type="Pfam" id="PF00139"/>
    </source>
</evidence>
<feature type="domain" description="Legume lectin" evidence="4">
    <location>
        <begin position="28"/>
        <end position="239"/>
    </location>
</feature>
<sequence>MAIRHHLHVSAVTLLFTVIQLLISVSAVEFIFNGFDFSDLLIYGNATLDSSILTLTKASNLSVGRALFPFKIPTRKNPNSSLLFPFFTSFIFSIAPVPNYQPGHGLVFIFTPHTGIYGVSSSQHLGLFNRTNDGDPNNHLFGIEFDLFQNQEFSDIDNNHVGIDLNSLRSTTAKTAGYWDDDSFKRLTLNNGVNYQIWIDYSDSQLNVTMALAGTKRPRQPLITTSLDLSDVLLDEIAVRSASVIPSVRFSLEICICLPVLVQYFLRR</sequence>
<evidence type="ECO:0000313" key="5">
    <source>
        <dbReference type="EMBL" id="KAJ4975568.1"/>
    </source>
</evidence>
<protein>
    <recommendedName>
        <fullName evidence="4">Legume lectin domain-containing protein</fullName>
    </recommendedName>
</protein>
<dbReference type="Pfam" id="PF00139">
    <property type="entry name" value="Lectin_legB"/>
    <property type="match status" value="1"/>
</dbReference>
<dbReference type="Gene3D" id="2.60.120.200">
    <property type="match status" value="1"/>
</dbReference>
<evidence type="ECO:0000256" key="3">
    <source>
        <dbReference type="SAM" id="SignalP"/>
    </source>
</evidence>
<dbReference type="InterPro" id="IPR001220">
    <property type="entry name" value="Legume_lectin_dom"/>
</dbReference>
<dbReference type="FunFam" id="2.60.120.200:FF:000246">
    <property type="entry name" value="L-type lectin-domain containing receptor kinase V.9"/>
    <property type="match status" value="1"/>
</dbReference>
<evidence type="ECO:0000256" key="2">
    <source>
        <dbReference type="ARBA" id="ARBA00022734"/>
    </source>
</evidence>
<dbReference type="Proteomes" id="UP001141806">
    <property type="component" value="Unassembled WGS sequence"/>
</dbReference>
<comment type="similarity">
    <text evidence="1">Belongs to the leguminous lectin family.</text>
</comment>
<evidence type="ECO:0000313" key="6">
    <source>
        <dbReference type="Proteomes" id="UP001141806"/>
    </source>
</evidence>
<dbReference type="GO" id="GO:0030246">
    <property type="term" value="F:carbohydrate binding"/>
    <property type="evidence" value="ECO:0007669"/>
    <property type="project" value="UniProtKB-KW"/>
</dbReference>
<dbReference type="PANTHER" id="PTHR32401:SF38">
    <property type="entry name" value="LECTIN-LIKE PROTEIN"/>
    <property type="match status" value="1"/>
</dbReference>